<dbReference type="InterPro" id="IPR001789">
    <property type="entry name" value="Sig_transdc_resp-reg_receiver"/>
</dbReference>
<dbReference type="InterPro" id="IPR013767">
    <property type="entry name" value="PAS_fold"/>
</dbReference>
<dbReference type="Gene3D" id="3.30.450.20">
    <property type="entry name" value="PAS domain"/>
    <property type="match status" value="1"/>
</dbReference>
<dbReference type="SMART" id="SM00448">
    <property type="entry name" value="REC"/>
    <property type="match status" value="1"/>
</dbReference>
<reference evidence="15 16" key="1">
    <citation type="journal article" date="2015" name="Stand. Genomic Sci.">
        <title>Genomic Encyclopedia of Bacterial and Archaeal Type Strains, Phase III: the genomes of soil and plant-associated and newly described type strains.</title>
        <authorList>
            <person name="Whitman W.B."/>
            <person name="Woyke T."/>
            <person name="Klenk H.P."/>
            <person name="Zhou Y."/>
            <person name="Lilburn T.G."/>
            <person name="Beck B.J."/>
            <person name="De Vos P."/>
            <person name="Vandamme P."/>
            <person name="Eisen J.A."/>
            <person name="Garrity G."/>
            <person name="Hugenholtz P."/>
            <person name="Kyrpides N.C."/>
        </authorList>
    </citation>
    <scope>NUCLEOTIDE SEQUENCE [LARGE SCALE GENOMIC DNA]</scope>
    <source>
        <strain evidence="15 16">A3</strain>
    </source>
</reference>
<proteinExistence type="predicted"/>
<dbReference type="CDD" id="cd00130">
    <property type="entry name" value="PAS"/>
    <property type="match status" value="1"/>
</dbReference>
<dbReference type="EMBL" id="SLWQ01000005">
    <property type="protein sequence ID" value="TCO40282.1"/>
    <property type="molecule type" value="Genomic_DNA"/>
</dbReference>
<dbReference type="InterPro" id="IPR000014">
    <property type="entry name" value="PAS"/>
</dbReference>
<evidence type="ECO:0000313" key="16">
    <source>
        <dbReference type="Proteomes" id="UP000294862"/>
    </source>
</evidence>
<dbReference type="CDD" id="cd18161">
    <property type="entry name" value="REC_hyHK_blue-like"/>
    <property type="match status" value="1"/>
</dbReference>
<evidence type="ECO:0000256" key="9">
    <source>
        <dbReference type="PROSITE-ProRule" id="PRU00169"/>
    </source>
</evidence>
<dbReference type="Pfam" id="PF00072">
    <property type="entry name" value="Response_reg"/>
    <property type="match status" value="1"/>
</dbReference>
<keyword evidence="4" id="KW-0808">Transferase</keyword>
<dbReference type="Proteomes" id="UP000294862">
    <property type="component" value="Unassembled WGS sequence"/>
</dbReference>
<feature type="modified residue" description="4-aspartylphosphate" evidence="9">
    <location>
        <position position="691"/>
    </location>
</feature>
<evidence type="ECO:0000256" key="7">
    <source>
        <dbReference type="ARBA" id="ARBA00022840"/>
    </source>
</evidence>
<evidence type="ECO:0000259" key="13">
    <source>
        <dbReference type="PROSITE" id="PS50112"/>
    </source>
</evidence>
<dbReference type="CDD" id="cd00082">
    <property type="entry name" value="HisKA"/>
    <property type="match status" value="1"/>
</dbReference>
<keyword evidence="8" id="KW-0902">Two-component regulatory system</keyword>
<dbReference type="Gene3D" id="3.30.565.10">
    <property type="entry name" value="Histidine kinase-like ATPase, C-terminal domain"/>
    <property type="match status" value="1"/>
</dbReference>
<dbReference type="InterPro" id="IPR036097">
    <property type="entry name" value="HisK_dim/P_sf"/>
</dbReference>
<keyword evidence="6" id="KW-0418">Kinase</keyword>
<keyword evidence="3 9" id="KW-0597">Phosphoprotein</keyword>
<accession>A0A4R2I8C6</accession>
<dbReference type="PROSITE" id="PS50113">
    <property type="entry name" value="PAC"/>
    <property type="match status" value="1"/>
</dbReference>
<evidence type="ECO:0000313" key="15">
    <source>
        <dbReference type="EMBL" id="TCO40282.1"/>
    </source>
</evidence>
<dbReference type="NCBIfam" id="TIGR00229">
    <property type="entry name" value="sensory_box"/>
    <property type="match status" value="1"/>
</dbReference>
<feature type="domain" description="PAS" evidence="13">
    <location>
        <begin position="40"/>
        <end position="97"/>
    </location>
</feature>
<evidence type="ECO:0000256" key="1">
    <source>
        <dbReference type="ARBA" id="ARBA00000085"/>
    </source>
</evidence>
<evidence type="ECO:0000259" key="11">
    <source>
        <dbReference type="PROSITE" id="PS50109"/>
    </source>
</evidence>
<feature type="domain" description="Histidine kinase" evidence="11">
    <location>
        <begin position="396"/>
        <end position="620"/>
    </location>
</feature>
<sequence>MAGANVNGAPLQVAREIPGDILVPILSTKSGMPNYESSLTAAEWRQIVNSAVETAVISLDPEGRVTTWSRGAQSMLGWSEAEMLGRTIECLFTEEDRRRNVFAQELEDARNHGRGLGAEGWRLRKDGSRVWGAGEVAPIMGPDGTIIGFVKILRDRTEQRANEMVVREERRALQILNRVGSQLAMGQDLHQLVQLATDAGVELTGAEFGAFFYNVVDDAGKTYMLYTLSGAPVEAFSKFPMPRNTAVFAPTFRGEGIIRSRDITKDPRYGRNAPYAGMPEGHLPVRSYLAVPVVSRAGEVLGGLFFGHAREGVFSERSERGLEGLAAQAAIAIDNARLYAAAQREIAERQRTEASLQELNATLEHKVSERTEQLKRSEEALRQAQKMEAIGQLTGGVAHDFNNLLQAITGNLEILQRHLPEESGRAQRAAAQAIAGAERAAALTQRLLAFARRQPLDPKPTHINALVTGMSDLLHRSLGELVAVEIVLGVGLWQAEIDPNGLESAILNLVLNARDAMPGGGRLTIETSNAYIDEHYAAKAVEVRPGQYVLISVSDSGTGMDEATIARAVEPFFTTKPVGLGTGLGLSQVYGFVKQSGGHLKIYSEPGQGTTVKIYLPRLVGAVDVIEETEALLPPEGEQESILVVEDDDGVRSVSVETLMDLGYRVLEAADGAMALRVLEHAGHIDLLFTDVVLPGGMTGADVAAKARELRPDIKVLFTTGYARNAIFHHGRIDKGVQLITKPFTLKQLAEKVRAVLDGMD</sequence>
<dbReference type="SMART" id="SM00388">
    <property type="entry name" value="HisKA"/>
    <property type="match status" value="1"/>
</dbReference>
<dbReference type="PANTHER" id="PTHR43065">
    <property type="entry name" value="SENSOR HISTIDINE KINASE"/>
    <property type="match status" value="1"/>
</dbReference>
<dbReference type="SUPFAM" id="SSF47384">
    <property type="entry name" value="Homodimeric domain of signal transducing histidine kinase"/>
    <property type="match status" value="1"/>
</dbReference>
<dbReference type="PANTHER" id="PTHR43065:SF49">
    <property type="entry name" value="HISTIDINE KINASE"/>
    <property type="match status" value="1"/>
</dbReference>
<gene>
    <name evidence="15" type="ORF">EV148_10577</name>
</gene>
<dbReference type="InterPro" id="IPR005467">
    <property type="entry name" value="His_kinase_dom"/>
</dbReference>
<dbReference type="InterPro" id="IPR000700">
    <property type="entry name" value="PAS-assoc_C"/>
</dbReference>
<evidence type="ECO:0000259" key="14">
    <source>
        <dbReference type="PROSITE" id="PS50113"/>
    </source>
</evidence>
<protein>
    <recommendedName>
        <fullName evidence="2">histidine kinase</fullName>
        <ecNumber evidence="2">2.7.13.3</ecNumber>
    </recommendedName>
</protein>
<dbReference type="CDD" id="cd16919">
    <property type="entry name" value="HATPase_CckA-like"/>
    <property type="match status" value="1"/>
</dbReference>
<feature type="coiled-coil region" evidence="10">
    <location>
        <begin position="342"/>
        <end position="387"/>
    </location>
</feature>
<dbReference type="GO" id="GO:0005524">
    <property type="term" value="F:ATP binding"/>
    <property type="evidence" value="ECO:0007669"/>
    <property type="project" value="UniProtKB-KW"/>
</dbReference>
<dbReference type="SMART" id="SM00387">
    <property type="entry name" value="HATPase_c"/>
    <property type="match status" value="1"/>
</dbReference>
<keyword evidence="16" id="KW-1185">Reference proteome</keyword>
<dbReference type="SUPFAM" id="SSF52172">
    <property type="entry name" value="CheY-like"/>
    <property type="match status" value="1"/>
</dbReference>
<dbReference type="SUPFAM" id="SSF55781">
    <property type="entry name" value="GAF domain-like"/>
    <property type="match status" value="1"/>
</dbReference>
<feature type="domain" description="Response regulatory" evidence="12">
    <location>
        <begin position="641"/>
        <end position="757"/>
    </location>
</feature>
<dbReference type="Gene3D" id="3.40.50.2300">
    <property type="match status" value="1"/>
</dbReference>
<dbReference type="InterPro" id="IPR004358">
    <property type="entry name" value="Sig_transdc_His_kin-like_C"/>
</dbReference>
<dbReference type="EC" id="2.7.13.3" evidence="2"/>
<dbReference type="GO" id="GO:0006355">
    <property type="term" value="P:regulation of DNA-templated transcription"/>
    <property type="evidence" value="ECO:0007669"/>
    <property type="project" value="InterPro"/>
</dbReference>
<dbReference type="InterPro" id="IPR036890">
    <property type="entry name" value="HATPase_C_sf"/>
</dbReference>
<dbReference type="SMART" id="SM00065">
    <property type="entry name" value="GAF"/>
    <property type="match status" value="1"/>
</dbReference>
<evidence type="ECO:0000256" key="3">
    <source>
        <dbReference type="ARBA" id="ARBA00022553"/>
    </source>
</evidence>
<keyword evidence="7" id="KW-0067">ATP-binding</keyword>
<keyword evidence="10" id="KW-0175">Coiled coil</keyword>
<dbReference type="Gene3D" id="3.30.450.40">
    <property type="match status" value="1"/>
</dbReference>
<dbReference type="Pfam" id="PF00989">
    <property type="entry name" value="PAS"/>
    <property type="match status" value="1"/>
</dbReference>
<evidence type="ECO:0000256" key="4">
    <source>
        <dbReference type="ARBA" id="ARBA00022679"/>
    </source>
</evidence>
<name>A0A4R2I8C6_9GAMM</name>
<evidence type="ECO:0000256" key="2">
    <source>
        <dbReference type="ARBA" id="ARBA00012438"/>
    </source>
</evidence>
<comment type="catalytic activity">
    <reaction evidence="1">
        <text>ATP + protein L-histidine = ADP + protein N-phospho-L-histidine.</text>
        <dbReference type="EC" id="2.7.13.3"/>
    </reaction>
</comment>
<feature type="domain" description="PAC" evidence="14">
    <location>
        <begin position="116"/>
        <end position="168"/>
    </location>
</feature>
<dbReference type="SUPFAM" id="SSF55874">
    <property type="entry name" value="ATPase domain of HSP90 chaperone/DNA topoisomerase II/histidine kinase"/>
    <property type="match status" value="1"/>
</dbReference>
<dbReference type="SMART" id="SM00091">
    <property type="entry name" value="PAS"/>
    <property type="match status" value="1"/>
</dbReference>
<dbReference type="Pfam" id="PF00512">
    <property type="entry name" value="HisKA"/>
    <property type="match status" value="1"/>
</dbReference>
<keyword evidence="5" id="KW-0547">Nucleotide-binding</keyword>
<dbReference type="Pfam" id="PF13185">
    <property type="entry name" value="GAF_2"/>
    <property type="match status" value="1"/>
</dbReference>
<dbReference type="GO" id="GO:0000155">
    <property type="term" value="F:phosphorelay sensor kinase activity"/>
    <property type="evidence" value="ECO:0007669"/>
    <property type="project" value="InterPro"/>
</dbReference>
<dbReference type="PROSITE" id="PS50109">
    <property type="entry name" value="HIS_KIN"/>
    <property type="match status" value="1"/>
</dbReference>
<dbReference type="InterPro" id="IPR003594">
    <property type="entry name" value="HATPase_dom"/>
</dbReference>
<dbReference type="InterPro" id="IPR003018">
    <property type="entry name" value="GAF"/>
</dbReference>
<evidence type="ECO:0000256" key="5">
    <source>
        <dbReference type="ARBA" id="ARBA00022741"/>
    </source>
</evidence>
<evidence type="ECO:0000256" key="10">
    <source>
        <dbReference type="SAM" id="Coils"/>
    </source>
</evidence>
<evidence type="ECO:0000256" key="6">
    <source>
        <dbReference type="ARBA" id="ARBA00022777"/>
    </source>
</evidence>
<comment type="caution">
    <text evidence="15">The sequence shown here is derived from an EMBL/GenBank/DDBJ whole genome shotgun (WGS) entry which is preliminary data.</text>
</comment>
<dbReference type="InterPro" id="IPR011006">
    <property type="entry name" value="CheY-like_superfamily"/>
</dbReference>
<dbReference type="AlphaFoldDB" id="A0A4R2I8C6"/>
<dbReference type="Pfam" id="PF02518">
    <property type="entry name" value="HATPase_c"/>
    <property type="match status" value="1"/>
</dbReference>
<dbReference type="PRINTS" id="PR00344">
    <property type="entry name" value="BCTRLSENSOR"/>
</dbReference>
<organism evidence="15 16">
    <name type="scientific">Dokdonella fugitiva</name>
    <dbReference type="NCBI Taxonomy" id="328517"/>
    <lineage>
        <taxon>Bacteria</taxon>
        <taxon>Pseudomonadati</taxon>
        <taxon>Pseudomonadota</taxon>
        <taxon>Gammaproteobacteria</taxon>
        <taxon>Lysobacterales</taxon>
        <taxon>Rhodanobacteraceae</taxon>
        <taxon>Dokdonella</taxon>
    </lineage>
</organism>
<dbReference type="InterPro" id="IPR035965">
    <property type="entry name" value="PAS-like_dom_sf"/>
</dbReference>
<dbReference type="PROSITE" id="PS50110">
    <property type="entry name" value="RESPONSE_REGULATORY"/>
    <property type="match status" value="1"/>
</dbReference>
<dbReference type="PROSITE" id="PS50112">
    <property type="entry name" value="PAS"/>
    <property type="match status" value="1"/>
</dbReference>
<dbReference type="InterPro" id="IPR029016">
    <property type="entry name" value="GAF-like_dom_sf"/>
</dbReference>
<dbReference type="Gene3D" id="1.10.287.130">
    <property type="match status" value="1"/>
</dbReference>
<evidence type="ECO:0000256" key="8">
    <source>
        <dbReference type="ARBA" id="ARBA00023012"/>
    </source>
</evidence>
<dbReference type="SUPFAM" id="SSF55785">
    <property type="entry name" value="PYP-like sensor domain (PAS domain)"/>
    <property type="match status" value="1"/>
</dbReference>
<evidence type="ECO:0000259" key="12">
    <source>
        <dbReference type="PROSITE" id="PS50110"/>
    </source>
</evidence>
<dbReference type="InterPro" id="IPR003661">
    <property type="entry name" value="HisK_dim/P_dom"/>
</dbReference>